<sequence>MADTSVPYFENPAFKKSFADVPIDASNNISTQEFIQACESLVVIFDYLKASAFAPVRSDISGNVTKIDTRFKEAPAESATLQDLVKNELKNKKHTATEGLLWLTRGLDFMYQALHANNKNSSEELSVSFTNAYGETLKPHHGFIVKKVFSAAMGFCPKRNDFYKEVGKDTPPETLQAQLDPWLAGLEKIVGILKPFMDSKDAKW</sequence>
<dbReference type="GO" id="GO:1902388">
    <property type="term" value="F:ceramide 1-phosphate transfer activity"/>
    <property type="evidence" value="ECO:0007669"/>
    <property type="project" value="TreeGrafter"/>
</dbReference>
<dbReference type="PANTHER" id="PTHR10219">
    <property type="entry name" value="GLYCOLIPID TRANSFER PROTEIN-RELATED"/>
    <property type="match status" value="1"/>
</dbReference>
<evidence type="ECO:0000259" key="2">
    <source>
        <dbReference type="Pfam" id="PF08718"/>
    </source>
</evidence>
<keyword evidence="1" id="KW-0813">Transport</keyword>
<dbReference type="GO" id="GO:0016020">
    <property type="term" value="C:membrane"/>
    <property type="evidence" value="ECO:0007669"/>
    <property type="project" value="TreeGrafter"/>
</dbReference>
<evidence type="ECO:0000313" key="3">
    <source>
        <dbReference type="EMBL" id="PSS05278.1"/>
    </source>
</evidence>
<dbReference type="PANTHER" id="PTHR10219:SF25">
    <property type="entry name" value="PLECKSTRIN HOMOLOGY DOMAIN-CONTAINING FAMILY A MEMBER 8"/>
    <property type="match status" value="1"/>
</dbReference>
<organism evidence="3 4">
    <name type="scientific">Coniella lustricola</name>
    <dbReference type="NCBI Taxonomy" id="2025994"/>
    <lineage>
        <taxon>Eukaryota</taxon>
        <taxon>Fungi</taxon>
        <taxon>Dikarya</taxon>
        <taxon>Ascomycota</taxon>
        <taxon>Pezizomycotina</taxon>
        <taxon>Sordariomycetes</taxon>
        <taxon>Sordariomycetidae</taxon>
        <taxon>Diaporthales</taxon>
        <taxon>Schizoparmaceae</taxon>
        <taxon>Coniella</taxon>
    </lineage>
</organism>
<dbReference type="InParanoid" id="A0A2T3ANP3"/>
<dbReference type="EMBL" id="KZ678372">
    <property type="protein sequence ID" value="PSS05278.1"/>
    <property type="molecule type" value="Genomic_DNA"/>
</dbReference>
<accession>A0A2T3ANP3</accession>
<dbReference type="STRING" id="2025994.A0A2T3ANP3"/>
<evidence type="ECO:0000256" key="1">
    <source>
        <dbReference type="ARBA" id="ARBA00022448"/>
    </source>
</evidence>
<dbReference type="InterPro" id="IPR014830">
    <property type="entry name" value="Glycolipid_transfer_prot_dom"/>
</dbReference>
<dbReference type="Gene3D" id="1.10.3520.10">
    <property type="entry name" value="Glycolipid transfer protein"/>
    <property type="match status" value="1"/>
</dbReference>
<dbReference type="SUPFAM" id="SSF110004">
    <property type="entry name" value="Glycolipid transfer protein, GLTP"/>
    <property type="match status" value="1"/>
</dbReference>
<dbReference type="GO" id="GO:0005829">
    <property type="term" value="C:cytosol"/>
    <property type="evidence" value="ECO:0007669"/>
    <property type="project" value="TreeGrafter"/>
</dbReference>
<name>A0A2T3ANP3_9PEZI</name>
<reference evidence="3 4" key="1">
    <citation type="journal article" date="2018" name="Mycol. Prog.">
        <title>Coniella lustricola, a new species from submerged detritus.</title>
        <authorList>
            <person name="Raudabaugh D.B."/>
            <person name="Iturriaga T."/>
            <person name="Carver A."/>
            <person name="Mondo S."/>
            <person name="Pangilinan J."/>
            <person name="Lipzen A."/>
            <person name="He G."/>
            <person name="Amirebrahimi M."/>
            <person name="Grigoriev I.V."/>
            <person name="Miller A.N."/>
        </authorList>
    </citation>
    <scope>NUCLEOTIDE SEQUENCE [LARGE SCALE GENOMIC DNA]</scope>
    <source>
        <strain evidence="3 4">B22-T-1</strain>
    </source>
</reference>
<dbReference type="GO" id="GO:1902387">
    <property type="term" value="F:ceramide 1-phosphate binding"/>
    <property type="evidence" value="ECO:0007669"/>
    <property type="project" value="TreeGrafter"/>
</dbReference>
<feature type="domain" description="Glycolipid transfer protein" evidence="2">
    <location>
        <begin position="29"/>
        <end position="167"/>
    </location>
</feature>
<dbReference type="Proteomes" id="UP000241462">
    <property type="component" value="Unassembled WGS sequence"/>
</dbReference>
<proteinExistence type="predicted"/>
<dbReference type="AlphaFoldDB" id="A0A2T3ANP3"/>
<gene>
    <name evidence="3" type="ORF">BD289DRAFT_501896</name>
</gene>
<dbReference type="Pfam" id="PF08718">
    <property type="entry name" value="GLTP"/>
    <property type="match status" value="1"/>
</dbReference>
<protein>
    <submittedName>
        <fullName evidence="3">Glycolipid transfer protein domain-containing protein</fullName>
    </submittedName>
</protein>
<keyword evidence="4" id="KW-1185">Reference proteome</keyword>
<evidence type="ECO:0000313" key="4">
    <source>
        <dbReference type="Proteomes" id="UP000241462"/>
    </source>
</evidence>
<dbReference type="InterPro" id="IPR036497">
    <property type="entry name" value="GLTP_sf"/>
</dbReference>
<dbReference type="OrthoDB" id="205255at2759"/>
<dbReference type="FunFam" id="1.10.3520.10:FF:000001">
    <property type="entry name" value="Pleckstrin domain-containing family A member 8"/>
    <property type="match status" value="1"/>
</dbReference>